<feature type="region of interest" description="Disordered" evidence="1">
    <location>
        <begin position="384"/>
        <end position="468"/>
    </location>
</feature>
<dbReference type="eggNOG" id="COG0389">
    <property type="taxonomic scope" value="Bacteria"/>
</dbReference>
<dbReference type="HOGENOM" id="CLU_583644_0_0_7"/>
<dbReference type="PROSITE" id="PS50173">
    <property type="entry name" value="UMUC"/>
    <property type="match status" value="1"/>
</dbReference>
<dbReference type="EMBL" id="CP001804">
    <property type="protein sequence ID" value="ACY18202.1"/>
    <property type="molecule type" value="Genomic_DNA"/>
</dbReference>
<dbReference type="KEGG" id="hoh:Hoch_5725"/>
<dbReference type="Gene3D" id="3.40.1170.60">
    <property type="match status" value="1"/>
</dbReference>
<proteinExistence type="predicted"/>
<name>D0LH57_HALO1</name>
<evidence type="ECO:0000313" key="4">
    <source>
        <dbReference type="Proteomes" id="UP000001880"/>
    </source>
</evidence>
<dbReference type="SUPFAM" id="SSF56672">
    <property type="entry name" value="DNA/RNA polymerases"/>
    <property type="match status" value="1"/>
</dbReference>
<evidence type="ECO:0000259" key="2">
    <source>
        <dbReference type="PROSITE" id="PS50173"/>
    </source>
</evidence>
<gene>
    <name evidence="3" type="ordered locus">Hoch_5725</name>
</gene>
<dbReference type="InterPro" id="IPR001126">
    <property type="entry name" value="UmuC"/>
</dbReference>
<sequence>MRIACVYLPSFPLQAHVRELPHLLGEPLAVVDSSLNGSTVIACSRAAWEEGIRPGMATATARAIVPELSVEVADPALYERAAAALVEGLLEICEVVDPDGELGTLGLERGGLHRAIYVQAPPRMRGDALGHKIITMLGRHGFRGRVGVADDRFTAYVAAVTVGRGGKVARIDESDTRPPLFHQSFTTVPRGGSASFLAPLPLSFLPIDDEVQSMLHTCGVKTLGDFAALPPPSVSRALHQVDFRALARGEGSRTVRGVVRGAQLQHPVVECITLPAPASAQDESDVVGAGNALRTLCDRVAHRMVARDRAVTGLSLRAAAQPVERLAIDVAPERPLSTGNELLEAVRAAAEEAELDLDALLPGAQFALTVTGESERENPAMELFAPSDAVPTPVSEDSDTQPLRRIRPSDLAQRASARAEFSARTEFSARELSAPPLRGGRSTPLAVHGPLRARRRRTRQPAVQQQLF</sequence>
<protein>
    <recommendedName>
        <fullName evidence="2">UmuC domain-containing protein</fullName>
    </recommendedName>
</protein>
<reference evidence="3 4" key="1">
    <citation type="journal article" date="2010" name="Stand. Genomic Sci.">
        <title>Complete genome sequence of Haliangium ochraceum type strain (SMP-2).</title>
        <authorList>
            <consortium name="US DOE Joint Genome Institute (JGI-PGF)"/>
            <person name="Ivanova N."/>
            <person name="Daum C."/>
            <person name="Lang E."/>
            <person name="Abt B."/>
            <person name="Kopitz M."/>
            <person name="Saunders E."/>
            <person name="Lapidus A."/>
            <person name="Lucas S."/>
            <person name="Glavina Del Rio T."/>
            <person name="Nolan M."/>
            <person name="Tice H."/>
            <person name="Copeland A."/>
            <person name="Cheng J.F."/>
            <person name="Chen F."/>
            <person name="Bruce D."/>
            <person name="Goodwin L."/>
            <person name="Pitluck S."/>
            <person name="Mavromatis K."/>
            <person name="Pati A."/>
            <person name="Mikhailova N."/>
            <person name="Chen A."/>
            <person name="Palaniappan K."/>
            <person name="Land M."/>
            <person name="Hauser L."/>
            <person name="Chang Y.J."/>
            <person name="Jeffries C.D."/>
            <person name="Detter J.C."/>
            <person name="Brettin T."/>
            <person name="Rohde M."/>
            <person name="Goker M."/>
            <person name="Bristow J."/>
            <person name="Markowitz V."/>
            <person name="Eisen J.A."/>
            <person name="Hugenholtz P."/>
            <person name="Kyrpides N.C."/>
            <person name="Klenk H.P."/>
        </authorList>
    </citation>
    <scope>NUCLEOTIDE SEQUENCE [LARGE SCALE GENOMIC DNA]</scope>
    <source>
        <strain evidence="4">DSM 14365 / CIP 107738 / JCM 11303 / AJ 13395 / SMP-2</strain>
    </source>
</reference>
<dbReference type="Pfam" id="PF00817">
    <property type="entry name" value="IMS"/>
    <property type="match status" value="1"/>
</dbReference>
<accession>D0LH57</accession>
<keyword evidence="4" id="KW-1185">Reference proteome</keyword>
<dbReference type="InterPro" id="IPR043502">
    <property type="entry name" value="DNA/RNA_pol_sf"/>
</dbReference>
<evidence type="ECO:0000313" key="3">
    <source>
        <dbReference type="EMBL" id="ACY18202.1"/>
    </source>
</evidence>
<feature type="domain" description="UmuC" evidence="2">
    <location>
        <begin position="3"/>
        <end position="158"/>
    </location>
</feature>
<dbReference type="AlphaFoldDB" id="D0LH57"/>
<dbReference type="GO" id="GO:0006281">
    <property type="term" value="P:DNA repair"/>
    <property type="evidence" value="ECO:0007669"/>
    <property type="project" value="InterPro"/>
</dbReference>
<evidence type="ECO:0000256" key="1">
    <source>
        <dbReference type="SAM" id="MobiDB-lite"/>
    </source>
</evidence>
<dbReference type="RefSeq" id="WP_012830794.1">
    <property type="nucleotide sequence ID" value="NC_013440.1"/>
</dbReference>
<dbReference type="Proteomes" id="UP000001880">
    <property type="component" value="Chromosome"/>
</dbReference>
<organism evidence="3 4">
    <name type="scientific">Haliangium ochraceum (strain DSM 14365 / JCM 11303 / SMP-2)</name>
    <dbReference type="NCBI Taxonomy" id="502025"/>
    <lineage>
        <taxon>Bacteria</taxon>
        <taxon>Pseudomonadati</taxon>
        <taxon>Myxococcota</taxon>
        <taxon>Polyangia</taxon>
        <taxon>Haliangiales</taxon>
        <taxon>Kofleriaceae</taxon>
        <taxon>Haliangium</taxon>
    </lineage>
</organism>
<dbReference type="STRING" id="502025.Hoch_5725"/>
<dbReference type="OrthoDB" id="9788640at2"/>